<dbReference type="Proteomes" id="UP000294927">
    <property type="component" value="Unassembled WGS sequence"/>
</dbReference>
<dbReference type="EMBL" id="SOCP01000001">
    <property type="protein sequence ID" value="TDV57934.1"/>
    <property type="molecule type" value="Genomic_DNA"/>
</dbReference>
<organism evidence="1 2">
    <name type="scientific">Actinophytocola oryzae</name>
    <dbReference type="NCBI Taxonomy" id="502181"/>
    <lineage>
        <taxon>Bacteria</taxon>
        <taxon>Bacillati</taxon>
        <taxon>Actinomycetota</taxon>
        <taxon>Actinomycetes</taxon>
        <taxon>Pseudonocardiales</taxon>
        <taxon>Pseudonocardiaceae</taxon>
    </lineage>
</organism>
<keyword evidence="2" id="KW-1185">Reference proteome</keyword>
<accession>A0A4R7W5M5</accession>
<reference evidence="1 2" key="1">
    <citation type="submission" date="2019-03" db="EMBL/GenBank/DDBJ databases">
        <title>Genomic Encyclopedia of Archaeal and Bacterial Type Strains, Phase II (KMG-II): from individual species to whole genera.</title>
        <authorList>
            <person name="Goeker M."/>
        </authorList>
    </citation>
    <scope>NUCLEOTIDE SEQUENCE [LARGE SCALE GENOMIC DNA]</scope>
    <source>
        <strain evidence="1 2">DSM 45499</strain>
    </source>
</reference>
<comment type="caution">
    <text evidence="1">The sequence shown here is derived from an EMBL/GenBank/DDBJ whole genome shotgun (WGS) entry which is preliminary data.</text>
</comment>
<gene>
    <name evidence="1" type="ORF">CLV71_101808</name>
</gene>
<protein>
    <submittedName>
        <fullName evidence="1">Uncharacterized protein</fullName>
    </submittedName>
</protein>
<name>A0A4R7W5M5_9PSEU</name>
<dbReference type="RefSeq" id="WP_133901140.1">
    <property type="nucleotide sequence ID" value="NZ_SOCP01000001.1"/>
</dbReference>
<evidence type="ECO:0000313" key="1">
    <source>
        <dbReference type="EMBL" id="TDV57934.1"/>
    </source>
</evidence>
<sequence>MSSSDTRVVVSIQASGFEDKPWEGHLATGVLVRSDQVLVQSLSPEAIQEAEGIEVLVVPLPLGKGGRVERLAVERVQRAFTRPSKGTGEFAVIDLANASRHRPAVGPVVDVELDAALNQHDGDLWAALETVGAVEPGLRDALTQTVLREMPEVERTQRKPRVHAAPPANVDHVVCPPLDICKTTRGT</sequence>
<proteinExistence type="predicted"/>
<dbReference type="OrthoDB" id="3685720at2"/>
<dbReference type="AlphaFoldDB" id="A0A4R7W5M5"/>
<evidence type="ECO:0000313" key="2">
    <source>
        <dbReference type="Proteomes" id="UP000294927"/>
    </source>
</evidence>